<organism evidence="1 2">
    <name type="scientific">Fusarium beomiforme</name>
    <dbReference type="NCBI Taxonomy" id="44412"/>
    <lineage>
        <taxon>Eukaryota</taxon>
        <taxon>Fungi</taxon>
        <taxon>Dikarya</taxon>
        <taxon>Ascomycota</taxon>
        <taxon>Pezizomycotina</taxon>
        <taxon>Sordariomycetes</taxon>
        <taxon>Hypocreomycetidae</taxon>
        <taxon>Hypocreales</taxon>
        <taxon>Nectriaceae</taxon>
        <taxon>Fusarium</taxon>
        <taxon>Fusarium burgessii species complex</taxon>
    </lineage>
</organism>
<reference evidence="1" key="2">
    <citation type="submission" date="2020-02" db="EMBL/GenBank/DDBJ databases">
        <title>Identification and distribution of gene clusters putatively required for synthesis of sphingolipid metabolism inhibitors in phylogenetically diverse species of the filamentous fungus Fusarium.</title>
        <authorList>
            <person name="Kim H.-S."/>
            <person name="Busman M."/>
            <person name="Brown D.W."/>
            <person name="Divon H."/>
            <person name="Uhlig S."/>
            <person name="Proctor R.H."/>
        </authorList>
    </citation>
    <scope>NUCLEOTIDE SEQUENCE</scope>
    <source>
        <strain evidence="1">NRRL 25174</strain>
    </source>
</reference>
<dbReference type="AlphaFoldDB" id="A0A9P5ADR2"/>
<proteinExistence type="predicted"/>
<accession>A0A9P5ADR2</accession>
<dbReference type="Proteomes" id="UP000730481">
    <property type="component" value="Unassembled WGS sequence"/>
</dbReference>
<comment type="caution">
    <text evidence="1">The sequence shown here is derived from an EMBL/GenBank/DDBJ whole genome shotgun (WGS) entry which is preliminary data.</text>
</comment>
<evidence type="ECO:0000313" key="2">
    <source>
        <dbReference type="Proteomes" id="UP000730481"/>
    </source>
</evidence>
<keyword evidence="2" id="KW-1185">Reference proteome</keyword>
<protein>
    <recommendedName>
        <fullName evidence="3">F-box domain-containing protein</fullName>
    </recommendedName>
</protein>
<dbReference type="EMBL" id="PVQB02000471">
    <property type="protein sequence ID" value="KAF4336768.1"/>
    <property type="molecule type" value="Genomic_DNA"/>
</dbReference>
<reference evidence="1" key="1">
    <citation type="journal article" date="2017" name="Mycologia">
        <title>Fusarium algeriense, sp. nov., a novel toxigenic crown rot pathogen of durum wheat from Algeria is nested in the Fusarium burgessii species complex.</title>
        <authorList>
            <person name="Laraba I."/>
            <person name="Keddad A."/>
            <person name="Boureghda H."/>
            <person name="Abdallah N."/>
            <person name="Vaughan M.M."/>
            <person name="Proctor R.H."/>
            <person name="Busman M."/>
            <person name="O'Donnell K."/>
        </authorList>
    </citation>
    <scope>NUCLEOTIDE SEQUENCE</scope>
    <source>
        <strain evidence="1">NRRL 25174</strain>
    </source>
</reference>
<evidence type="ECO:0000313" key="1">
    <source>
        <dbReference type="EMBL" id="KAF4336768.1"/>
    </source>
</evidence>
<dbReference type="OrthoDB" id="5099332at2759"/>
<name>A0A9P5ADR2_9HYPO</name>
<evidence type="ECO:0008006" key="3">
    <source>
        <dbReference type="Google" id="ProtNLM"/>
    </source>
</evidence>
<gene>
    <name evidence="1" type="ORF">FBEOM_9353</name>
</gene>
<sequence length="450" mass="51782">MDFLTRLPAELYLHILSYFDLGADLTALMSACPPMVPWYCNIRRSFHNKVLDKRMLQDAVAIVSFPSLKELQYDYGSAASHISKWKQAEFLDPFEHNDYVTINLLDKLYVNLSTFIEDFITKATAEYPCRAYMGLPDLTSTQGRLLFQERPMGFEVLKLDQLNPDEAKRLFRTFLQYEVLCKFHRRDHGCIRSRSFDARIEAAYGEFQDWELESLRSIYDYVKGLYGAFCAQCLSSPLPDPATVLFDDTDSSRDTGLKFPDNVYYNGECYRSDLQELIDPLEANFSIAGNHLKDVTYRTLDNDMHEFALLGFDPIARFLTLAKDERNRPLALLNWLAQKCESSAKTWLYTSDYQECLMEFGGLKDPNPDSIDQASGLYRALRHKVPPWNDTSRTDLSGGSGDGHSLMMQDITIFKAFLYIFRPFNSYGDKGTVNQSPAMKWHVNITDLKE</sequence>